<sequence length="60" mass="6533">MIFTSPSWFALEGNARLPPQCGGKAPFVDAITGKSYSTTELQERVECLSRALARDLGVVF</sequence>
<protein>
    <submittedName>
        <fullName evidence="1">Uncharacterized protein</fullName>
    </submittedName>
</protein>
<dbReference type="GeneID" id="63816724"/>
<dbReference type="VEuPathDB" id="FungiDB:P175DRAFT_0531103"/>
<accession>A0A2T5LZ87</accession>
<name>A0A2T5LZ87_9EURO</name>
<dbReference type="Proteomes" id="UP000244073">
    <property type="component" value="Unassembled WGS sequence"/>
</dbReference>
<reference evidence="1 2" key="1">
    <citation type="journal article" date="2018" name="Proc. Natl. Acad. Sci. U.S.A.">
        <title>Linking secondary metabolites to gene clusters through genome sequencing of six diverse Aspergillus species.</title>
        <authorList>
            <person name="Kaerboelling I."/>
            <person name="Vesth T.C."/>
            <person name="Frisvad J.C."/>
            <person name="Nybo J.L."/>
            <person name="Theobald S."/>
            <person name="Kuo A."/>
            <person name="Bowyer P."/>
            <person name="Matsuda Y."/>
            <person name="Mondo S."/>
            <person name="Lyhne E.K."/>
            <person name="Kogle M.E."/>
            <person name="Clum A."/>
            <person name="Lipzen A."/>
            <person name="Salamov A."/>
            <person name="Ngan C.Y."/>
            <person name="Daum C."/>
            <person name="Chiniquy J."/>
            <person name="Barry K."/>
            <person name="LaButti K."/>
            <person name="Haridas S."/>
            <person name="Simmons B.A."/>
            <person name="Magnuson J.K."/>
            <person name="Mortensen U.H."/>
            <person name="Larsen T.O."/>
            <person name="Grigoriev I.V."/>
            <person name="Baker S.E."/>
            <person name="Andersen M.R."/>
        </authorList>
    </citation>
    <scope>NUCLEOTIDE SEQUENCE [LARGE SCALE GENOMIC DNA]</scope>
    <source>
        <strain evidence="1 2">IBT 24754</strain>
    </source>
</reference>
<dbReference type="EMBL" id="MSFN02000003">
    <property type="protein sequence ID" value="PTU21583.1"/>
    <property type="molecule type" value="Genomic_DNA"/>
</dbReference>
<dbReference type="RefSeq" id="XP_040752975.1">
    <property type="nucleotide sequence ID" value="XM_040899842.1"/>
</dbReference>
<evidence type="ECO:0000313" key="2">
    <source>
        <dbReference type="Proteomes" id="UP000244073"/>
    </source>
</evidence>
<organism evidence="1 2">
    <name type="scientific">Aspergillus ochraceoroseus IBT 24754</name>
    <dbReference type="NCBI Taxonomy" id="1392256"/>
    <lineage>
        <taxon>Eukaryota</taxon>
        <taxon>Fungi</taxon>
        <taxon>Dikarya</taxon>
        <taxon>Ascomycota</taxon>
        <taxon>Pezizomycotina</taxon>
        <taxon>Eurotiomycetes</taxon>
        <taxon>Eurotiomycetidae</taxon>
        <taxon>Eurotiales</taxon>
        <taxon>Aspergillaceae</taxon>
        <taxon>Aspergillus</taxon>
        <taxon>Aspergillus subgen. Nidulantes</taxon>
    </lineage>
</organism>
<proteinExistence type="predicted"/>
<evidence type="ECO:0000313" key="1">
    <source>
        <dbReference type="EMBL" id="PTU21583.1"/>
    </source>
</evidence>
<comment type="caution">
    <text evidence="1">The sequence shown here is derived from an EMBL/GenBank/DDBJ whole genome shotgun (WGS) entry which is preliminary data.</text>
</comment>
<gene>
    <name evidence="1" type="ORF">P175DRAFT_0531103</name>
</gene>
<dbReference type="AlphaFoldDB" id="A0A2T5LZ87"/>